<dbReference type="GO" id="GO:0008574">
    <property type="term" value="F:plus-end-directed microtubule motor activity"/>
    <property type="evidence" value="ECO:0007669"/>
    <property type="project" value="TreeGrafter"/>
</dbReference>
<dbReference type="GO" id="GO:0051231">
    <property type="term" value="P:spindle elongation"/>
    <property type="evidence" value="ECO:0007669"/>
    <property type="project" value="TreeGrafter"/>
</dbReference>
<dbReference type="InterPro" id="IPR019821">
    <property type="entry name" value="Kinesin_motor_CS"/>
</dbReference>
<comment type="function">
    <text evidence="9">Responsible for microtubule translocation. May be important for the organization of phragmoplast-specific arrays of microtubules. Plays an essential role in stabilizing the mitotic spindle. Required during mitotic cytokinesis.</text>
</comment>
<evidence type="ECO:0000256" key="6">
    <source>
        <dbReference type="ARBA" id="ARBA00023175"/>
    </source>
</evidence>
<keyword evidence="15" id="KW-1185">Reference proteome</keyword>
<dbReference type="Proteomes" id="UP001457282">
    <property type="component" value="Unassembled WGS sequence"/>
</dbReference>
<accession>A0AAW1W9T8</accession>
<feature type="coiled-coil region" evidence="12">
    <location>
        <begin position="267"/>
        <end position="425"/>
    </location>
</feature>
<keyword evidence="7" id="KW-0206">Cytoskeleton</keyword>
<dbReference type="GO" id="GO:0008017">
    <property type="term" value="F:microtubule binding"/>
    <property type="evidence" value="ECO:0007669"/>
    <property type="project" value="InterPro"/>
</dbReference>
<organism evidence="14 15">
    <name type="scientific">Rubus argutus</name>
    <name type="common">Southern blackberry</name>
    <dbReference type="NCBI Taxonomy" id="59490"/>
    <lineage>
        <taxon>Eukaryota</taxon>
        <taxon>Viridiplantae</taxon>
        <taxon>Streptophyta</taxon>
        <taxon>Embryophyta</taxon>
        <taxon>Tracheophyta</taxon>
        <taxon>Spermatophyta</taxon>
        <taxon>Magnoliopsida</taxon>
        <taxon>eudicotyledons</taxon>
        <taxon>Gunneridae</taxon>
        <taxon>Pentapetalae</taxon>
        <taxon>rosids</taxon>
        <taxon>fabids</taxon>
        <taxon>Rosales</taxon>
        <taxon>Rosaceae</taxon>
        <taxon>Rosoideae</taxon>
        <taxon>Rosoideae incertae sedis</taxon>
        <taxon>Rubus</taxon>
    </lineage>
</organism>
<evidence type="ECO:0000259" key="13">
    <source>
        <dbReference type="PROSITE" id="PS50067"/>
    </source>
</evidence>
<dbReference type="InterPro" id="IPR027417">
    <property type="entry name" value="P-loop_NTPase"/>
</dbReference>
<dbReference type="FunFam" id="3.40.850.10:FF:000019">
    <property type="entry name" value="Kinesin-like protein KIN-5D"/>
    <property type="match status" value="1"/>
</dbReference>
<sequence>MEGGMRNKNGNLPAEAGVIPRAVRQIFDTLEAQNADYSLRVTFLELYNEEITDLLAPDDHSRSSEDRQKKPISLMEDGKGCVIVRGLEEEPVYTVNEIYTLLERGAAKRRTADTLLNKHSSRSHSVFSITVHVKEAAVGDEELIKCGKLNLVDLAGSENISRSGAREARAREAGEINKSLLTLGRVINALVEHSTHIPYRDSKLTRLLRESLGGKTKTCIIATISPCAHFVDETLSTLDYAHRAKNIKNKPEVVFAGKPENVKNCVAQGFYLEIERMKEDIRAAREKNGVYVPRERFVQEEAEKKARIERIEQLENDLNHTEKQVEKFHELYLSEQEQKLDCQSELEDCKINLENSNKALLELQENYRVAISTLKEKEQIISKLLYSAKDLRTDLQTASDDISSLHEKLDQKDRMEAENQNLVLTFGSQLDRSLKDLHKTILGSVSQQQNQLRCMEEHVHSYLASKCDATKVLESRIKKISETYSSGVVALKELANMLQTKASSDLEQINVKTLSQTLAVEKFLGTVVMEANEVIQDIQQSLVEQKQLLAFSNQQHELGLQRSLHSAQVISKATTNFFDDLHDRASQVMKILEESQIERFHRLVNFEKMFKEEAAREEKQAFDKLQQY</sequence>
<proteinExistence type="inferred from homology"/>
<evidence type="ECO:0000256" key="10">
    <source>
        <dbReference type="PROSITE-ProRule" id="PRU00283"/>
    </source>
</evidence>
<name>A0AAW1W9T8_RUBAR</name>
<evidence type="ECO:0000256" key="4">
    <source>
        <dbReference type="ARBA" id="ARBA00022741"/>
    </source>
</evidence>
<comment type="caution">
    <text evidence="14">The sequence shown here is derived from an EMBL/GenBank/DDBJ whole genome shotgun (WGS) entry which is preliminary data.</text>
</comment>
<dbReference type="SUPFAM" id="SSF52540">
    <property type="entry name" value="P-loop containing nucleoside triphosphate hydrolases"/>
    <property type="match status" value="1"/>
</dbReference>
<dbReference type="InterPro" id="IPR047149">
    <property type="entry name" value="KIF11-like"/>
</dbReference>
<dbReference type="PANTHER" id="PTHR47970:SF32">
    <property type="entry name" value="KINESIN-LIKE PROTEIN KIN-5B"/>
    <property type="match status" value="1"/>
</dbReference>
<dbReference type="GO" id="GO:0090307">
    <property type="term" value="P:mitotic spindle assembly"/>
    <property type="evidence" value="ECO:0007669"/>
    <property type="project" value="TreeGrafter"/>
</dbReference>
<dbReference type="InterPro" id="IPR036961">
    <property type="entry name" value="Kinesin_motor_dom_sf"/>
</dbReference>
<dbReference type="GO" id="GO:0072686">
    <property type="term" value="C:mitotic spindle"/>
    <property type="evidence" value="ECO:0007669"/>
    <property type="project" value="TreeGrafter"/>
</dbReference>
<keyword evidence="4 11" id="KW-0547">Nucleotide-binding</keyword>
<dbReference type="GO" id="GO:0007018">
    <property type="term" value="P:microtubule-based movement"/>
    <property type="evidence" value="ECO:0007669"/>
    <property type="project" value="InterPro"/>
</dbReference>
<evidence type="ECO:0000256" key="2">
    <source>
        <dbReference type="ARBA" id="ARBA00022490"/>
    </source>
</evidence>
<dbReference type="PANTHER" id="PTHR47970">
    <property type="entry name" value="KINESIN-LIKE PROTEIN KIF11"/>
    <property type="match status" value="1"/>
</dbReference>
<dbReference type="PROSITE" id="PS00411">
    <property type="entry name" value="KINESIN_MOTOR_1"/>
    <property type="match status" value="1"/>
</dbReference>
<dbReference type="SMART" id="SM00129">
    <property type="entry name" value="KISc"/>
    <property type="match status" value="1"/>
</dbReference>
<comment type="subcellular location">
    <subcellularLocation>
        <location evidence="1">Cytoplasm</location>
        <location evidence="1">Cytoskeleton</location>
        <location evidence="1">Spindle</location>
    </subcellularLocation>
</comment>
<dbReference type="EMBL" id="JBEDUW010000006">
    <property type="protein sequence ID" value="KAK9920725.1"/>
    <property type="molecule type" value="Genomic_DNA"/>
</dbReference>
<feature type="domain" description="Kinesin motor" evidence="13">
    <location>
        <begin position="1"/>
        <end position="247"/>
    </location>
</feature>
<evidence type="ECO:0000256" key="11">
    <source>
        <dbReference type="RuleBase" id="RU000394"/>
    </source>
</evidence>
<evidence type="ECO:0000256" key="12">
    <source>
        <dbReference type="SAM" id="Coils"/>
    </source>
</evidence>
<dbReference type="GO" id="GO:0005524">
    <property type="term" value="F:ATP binding"/>
    <property type="evidence" value="ECO:0007669"/>
    <property type="project" value="UniProtKB-KW"/>
</dbReference>
<dbReference type="AlphaFoldDB" id="A0AAW1W9T8"/>
<keyword evidence="2" id="KW-0963">Cytoplasm</keyword>
<keyword evidence="12" id="KW-0175">Coiled coil</keyword>
<dbReference type="PRINTS" id="PR00380">
    <property type="entry name" value="KINESINHEAVY"/>
</dbReference>
<dbReference type="Pfam" id="PF00225">
    <property type="entry name" value="Kinesin"/>
    <property type="match status" value="1"/>
</dbReference>
<dbReference type="PROSITE" id="PS50067">
    <property type="entry name" value="KINESIN_MOTOR_2"/>
    <property type="match status" value="1"/>
</dbReference>
<evidence type="ECO:0000256" key="1">
    <source>
        <dbReference type="ARBA" id="ARBA00004186"/>
    </source>
</evidence>
<protein>
    <recommendedName>
        <fullName evidence="11">Kinesin-like protein</fullName>
    </recommendedName>
</protein>
<evidence type="ECO:0000256" key="8">
    <source>
        <dbReference type="ARBA" id="ARBA00034704"/>
    </source>
</evidence>
<comment type="caution">
    <text evidence="10">Lacks conserved residue(s) required for the propagation of feature annotation.</text>
</comment>
<keyword evidence="5 11" id="KW-0067">ATP-binding</keyword>
<evidence type="ECO:0000313" key="14">
    <source>
        <dbReference type="EMBL" id="KAK9920725.1"/>
    </source>
</evidence>
<reference evidence="14 15" key="1">
    <citation type="journal article" date="2023" name="G3 (Bethesda)">
        <title>A chromosome-length genome assembly and annotation of blackberry (Rubus argutus, cv. 'Hillquist').</title>
        <authorList>
            <person name="Bruna T."/>
            <person name="Aryal R."/>
            <person name="Dudchenko O."/>
            <person name="Sargent D.J."/>
            <person name="Mead D."/>
            <person name="Buti M."/>
            <person name="Cavallini A."/>
            <person name="Hytonen T."/>
            <person name="Andres J."/>
            <person name="Pham M."/>
            <person name="Weisz D."/>
            <person name="Mascagni F."/>
            <person name="Usai G."/>
            <person name="Natali L."/>
            <person name="Bassil N."/>
            <person name="Fernandez G.E."/>
            <person name="Lomsadze A."/>
            <person name="Armour M."/>
            <person name="Olukolu B."/>
            <person name="Poorten T."/>
            <person name="Britton C."/>
            <person name="Davik J."/>
            <person name="Ashrafi H."/>
            <person name="Aiden E.L."/>
            <person name="Borodovsky M."/>
            <person name="Worthington M."/>
        </authorList>
    </citation>
    <scope>NUCLEOTIDE SEQUENCE [LARGE SCALE GENOMIC DNA]</scope>
    <source>
        <strain evidence="14">PI 553951</strain>
    </source>
</reference>
<keyword evidence="6 11" id="KW-0505">Motor protein</keyword>
<gene>
    <name evidence="14" type="ORF">M0R45_029271</name>
</gene>
<evidence type="ECO:0000256" key="9">
    <source>
        <dbReference type="ARBA" id="ARBA00046159"/>
    </source>
</evidence>
<dbReference type="InterPro" id="IPR001752">
    <property type="entry name" value="Kinesin_motor_dom"/>
</dbReference>
<evidence type="ECO:0000256" key="3">
    <source>
        <dbReference type="ARBA" id="ARBA00022701"/>
    </source>
</evidence>
<evidence type="ECO:0000256" key="7">
    <source>
        <dbReference type="ARBA" id="ARBA00023212"/>
    </source>
</evidence>
<evidence type="ECO:0000313" key="15">
    <source>
        <dbReference type="Proteomes" id="UP001457282"/>
    </source>
</evidence>
<keyword evidence="3 11" id="KW-0493">Microtubule</keyword>
<comment type="similarity">
    <text evidence="8">Belongs to the TRAFAC class myosin-kinesin ATPase superfamily. Kinesin family. KIN-5/BimC subfamily.</text>
</comment>
<dbReference type="Gene3D" id="3.40.850.10">
    <property type="entry name" value="Kinesin motor domain"/>
    <property type="match status" value="1"/>
</dbReference>
<evidence type="ECO:0000256" key="5">
    <source>
        <dbReference type="ARBA" id="ARBA00022840"/>
    </source>
</evidence>
<dbReference type="GO" id="GO:0005876">
    <property type="term" value="C:spindle microtubule"/>
    <property type="evidence" value="ECO:0007669"/>
    <property type="project" value="TreeGrafter"/>
</dbReference>